<gene>
    <name evidence="2" type="ORF">G5I_08689</name>
</gene>
<feature type="compositionally biased region" description="Polar residues" evidence="1">
    <location>
        <begin position="1"/>
        <end position="18"/>
    </location>
</feature>
<name>F4WS74_ACREC</name>
<accession>F4WS74</accession>
<feature type="region of interest" description="Disordered" evidence="1">
    <location>
        <begin position="1"/>
        <end position="51"/>
    </location>
</feature>
<evidence type="ECO:0000313" key="2">
    <source>
        <dbReference type="EMBL" id="EGI62949.1"/>
    </source>
</evidence>
<dbReference type="EMBL" id="GL888305">
    <property type="protein sequence ID" value="EGI62949.1"/>
    <property type="molecule type" value="Genomic_DNA"/>
</dbReference>
<dbReference type="InParanoid" id="F4WS74"/>
<dbReference type="AlphaFoldDB" id="F4WS74"/>
<keyword evidence="3" id="KW-1185">Reference proteome</keyword>
<reference evidence="2" key="1">
    <citation type="submission" date="2011-02" db="EMBL/GenBank/DDBJ databases">
        <title>The genome of the leaf-cutting ant Acromyrmex echinatior suggests key adaptations to social evolution and fungus farming.</title>
        <authorList>
            <person name="Nygaard S."/>
            <person name="Zhang G."/>
        </authorList>
    </citation>
    <scope>NUCLEOTIDE SEQUENCE</scope>
</reference>
<dbReference type="Proteomes" id="UP000007755">
    <property type="component" value="Unassembled WGS sequence"/>
</dbReference>
<sequence length="143" mass="15669">MISSCQTSDEVNIDQQNAYPGGRELPGHDGWRGLRSSAVPSTRGRSTKRNSSKIGELPYLELHIVKELRLERYLLDTGRPPGVIAKPQAFAVLPGQNADLGAKEWIVVRGSNKSAHFAALIDGASLEALKTYDFLVVGWIKQL</sequence>
<protein>
    <submittedName>
        <fullName evidence="2">Uncharacterized protein</fullName>
    </submittedName>
</protein>
<organism evidence="3">
    <name type="scientific">Acromyrmex echinatior</name>
    <name type="common">Panamanian leafcutter ant</name>
    <name type="synonym">Acromyrmex octospinosus echinatior</name>
    <dbReference type="NCBI Taxonomy" id="103372"/>
    <lineage>
        <taxon>Eukaryota</taxon>
        <taxon>Metazoa</taxon>
        <taxon>Ecdysozoa</taxon>
        <taxon>Arthropoda</taxon>
        <taxon>Hexapoda</taxon>
        <taxon>Insecta</taxon>
        <taxon>Pterygota</taxon>
        <taxon>Neoptera</taxon>
        <taxon>Endopterygota</taxon>
        <taxon>Hymenoptera</taxon>
        <taxon>Apocrita</taxon>
        <taxon>Aculeata</taxon>
        <taxon>Formicoidea</taxon>
        <taxon>Formicidae</taxon>
        <taxon>Myrmicinae</taxon>
        <taxon>Acromyrmex</taxon>
    </lineage>
</organism>
<evidence type="ECO:0000313" key="3">
    <source>
        <dbReference type="Proteomes" id="UP000007755"/>
    </source>
</evidence>
<proteinExistence type="predicted"/>
<evidence type="ECO:0000256" key="1">
    <source>
        <dbReference type="SAM" id="MobiDB-lite"/>
    </source>
</evidence>